<evidence type="ECO:0000256" key="1">
    <source>
        <dbReference type="SAM" id="MobiDB-lite"/>
    </source>
</evidence>
<comment type="caution">
    <text evidence="2">The sequence shown here is derived from an EMBL/GenBank/DDBJ whole genome shotgun (WGS) entry which is preliminary data.</text>
</comment>
<dbReference type="EMBL" id="JBHFEH010000006">
    <property type="protein sequence ID" value="KAL2056907.1"/>
    <property type="molecule type" value="Genomic_DNA"/>
</dbReference>
<feature type="region of interest" description="Disordered" evidence="1">
    <location>
        <begin position="75"/>
        <end position="148"/>
    </location>
</feature>
<feature type="compositionally biased region" description="Acidic residues" evidence="1">
    <location>
        <begin position="84"/>
        <end position="98"/>
    </location>
</feature>
<keyword evidence="3" id="KW-1185">Reference proteome</keyword>
<organism evidence="2 3">
    <name type="scientific">Lepraria finkii</name>
    <dbReference type="NCBI Taxonomy" id="1340010"/>
    <lineage>
        <taxon>Eukaryota</taxon>
        <taxon>Fungi</taxon>
        <taxon>Dikarya</taxon>
        <taxon>Ascomycota</taxon>
        <taxon>Pezizomycotina</taxon>
        <taxon>Lecanoromycetes</taxon>
        <taxon>OSLEUM clade</taxon>
        <taxon>Lecanoromycetidae</taxon>
        <taxon>Lecanorales</taxon>
        <taxon>Lecanorineae</taxon>
        <taxon>Stereocaulaceae</taxon>
        <taxon>Lepraria</taxon>
    </lineage>
</organism>
<evidence type="ECO:0000313" key="3">
    <source>
        <dbReference type="Proteomes" id="UP001590951"/>
    </source>
</evidence>
<feature type="region of interest" description="Disordered" evidence="1">
    <location>
        <begin position="1"/>
        <end position="27"/>
    </location>
</feature>
<sequence length="161" mass="18318">MAPTIDTIGGLQAHQWASHSQPKEPNKTSILKLVNALERKRANTRVMKEAGEELRKFLCRLMYTEEGREHLQKVAQNLSQLYPDDQDDSGAGVDDEAQEGERESALEAQDMGDLENEREKLDCRAKKNYHQGSRETTAERPSENGLSHLCQKVRMHLESCR</sequence>
<evidence type="ECO:0000313" key="2">
    <source>
        <dbReference type="EMBL" id="KAL2056907.1"/>
    </source>
</evidence>
<proteinExistence type="predicted"/>
<reference evidence="2 3" key="1">
    <citation type="submission" date="2024-09" db="EMBL/GenBank/DDBJ databases">
        <title>Rethinking Asexuality: The Enigmatic Case of Functional Sexual Genes in Lepraria (Stereocaulaceae).</title>
        <authorList>
            <person name="Doellman M."/>
            <person name="Sun Y."/>
            <person name="Barcenas-Pena A."/>
            <person name="Lumbsch H.T."/>
            <person name="Grewe F."/>
        </authorList>
    </citation>
    <scope>NUCLEOTIDE SEQUENCE [LARGE SCALE GENOMIC DNA]</scope>
    <source>
        <strain evidence="2 3">Grewe 0041</strain>
    </source>
</reference>
<feature type="compositionally biased region" description="Basic and acidic residues" evidence="1">
    <location>
        <begin position="132"/>
        <end position="142"/>
    </location>
</feature>
<gene>
    <name evidence="2" type="ORF">ABVK25_002646</name>
</gene>
<dbReference type="Proteomes" id="UP001590951">
    <property type="component" value="Unassembled WGS sequence"/>
</dbReference>
<feature type="compositionally biased region" description="Basic and acidic residues" evidence="1">
    <location>
        <begin position="115"/>
        <end position="125"/>
    </location>
</feature>
<accession>A0ABR4BGE8</accession>
<name>A0ABR4BGE8_9LECA</name>
<protein>
    <submittedName>
        <fullName evidence="2">Uncharacterized protein</fullName>
    </submittedName>
</protein>